<proteinExistence type="predicted"/>
<dbReference type="InterPro" id="IPR036563">
    <property type="entry name" value="MoaE_sf"/>
</dbReference>
<dbReference type="CDD" id="cd00756">
    <property type="entry name" value="MoaE"/>
    <property type="match status" value="1"/>
</dbReference>
<accession>A0A068VV69</accession>
<dbReference type="EMBL" id="LM676439">
    <property type="protein sequence ID" value="CEP27594.1"/>
    <property type="molecule type" value="Genomic_DNA"/>
</dbReference>
<dbReference type="SUPFAM" id="SSF54690">
    <property type="entry name" value="Molybdopterin synthase subunit MoaE"/>
    <property type="match status" value="1"/>
</dbReference>
<dbReference type="Pfam" id="PF02391">
    <property type="entry name" value="MoaE"/>
    <property type="match status" value="1"/>
</dbReference>
<dbReference type="Gene3D" id="3.90.1170.40">
    <property type="entry name" value="Molybdopterin biosynthesis MoaE subunit"/>
    <property type="match status" value="1"/>
</dbReference>
<name>A0A068VV69_PROFF</name>
<dbReference type="PANTHER" id="PTHR23404">
    <property type="entry name" value="MOLYBDOPTERIN SYNTHASE RELATED"/>
    <property type="match status" value="1"/>
</dbReference>
<gene>
    <name evidence="1" type="primary">moaE</name>
    <name evidence="1" type="synonym">moaE2</name>
    <name evidence="1" type="ORF">PFCIRM138_04290</name>
</gene>
<dbReference type="InterPro" id="IPR003448">
    <property type="entry name" value="Mopterin_biosynth_MoaE"/>
</dbReference>
<protein>
    <submittedName>
        <fullName evidence="1">Molybdopterin synthase MoaE, Molybdenum cofactor biosynthesis protein E 2</fullName>
    </submittedName>
</protein>
<dbReference type="PATRIC" id="fig|66712.6.peg.2100"/>
<evidence type="ECO:0000313" key="1">
    <source>
        <dbReference type="EMBL" id="CEP27594.1"/>
    </source>
</evidence>
<dbReference type="GO" id="GO:0006777">
    <property type="term" value="P:Mo-molybdopterin cofactor biosynthetic process"/>
    <property type="evidence" value="ECO:0007669"/>
    <property type="project" value="InterPro"/>
</dbReference>
<organism evidence="1">
    <name type="scientific">Propionibacterium freudenreichii subsp. freudenreichii</name>
    <dbReference type="NCBI Taxonomy" id="66712"/>
    <lineage>
        <taxon>Bacteria</taxon>
        <taxon>Bacillati</taxon>
        <taxon>Actinomycetota</taxon>
        <taxon>Actinomycetes</taxon>
        <taxon>Propionibacteriales</taxon>
        <taxon>Propionibacteriaceae</taxon>
        <taxon>Propionibacterium</taxon>
    </lineage>
</organism>
<sequence>MTDIRTGITSEPLDAAAITQAAADPRCGALVTFAGVVRNHDAGTQVQAIDYSAHPSAERVLARIAAGIGERDGLGRIEAWHRIGHLEVGDTAMVVVVAAPHRGPAFAAVTDLVDQVKAELPVWKNQQLADGTHSWSGIA</sequence>
<dbReference type="AlphaFoldDB" id="A0A068VV69"/>
<dbReference type="RefSeq" id="WP_013162009.1">
    <property type="nucleotide sequence ID" value="NZ_CP010341.1"/>
</dbReference>
<reference evidence="1" key="1">
    <citation type="submission" date="2014-08" db="EMBL/GenBank/DDBJ databases">
        <authorList>
            <person name="Falentin Helene"/>
        </authorList>
    </citation>
    <scope>NUCLEOTIDE SEQUENCE</scope>
</reference>
<dbReference type="KEGG" id="pfre:RM25_2055"/>